<proteinExistence type="predicted"/>
<accession>A0AAN9W8Q9</accession>
<comment type="caution">
    <text evidence="1">The sequence shown here is derived from an EMBL/GenBank/DDBJ whole genome shotgun (WGS) entry which is preliminary data.</text>
</comment>
<organism evidence="1 2">
    <name type="scientific">Gryllus longicercus</name>
    <dbReference type="NCBI Taxonomy" id="2509291"/>
    <lineage>
        <taxon>Eukaryota</taxon>
        <taxon>Metazoa</taxon>
        <taxon>Ecdysozoa</taxon>
        <taxon>Arthropoda</taxon>
        <taxon>Hexapoda</taxon>
        <taxon>Insecta</taxon>
        <taxon>Pterygota</taxon>
        <taxon>Neoptera</taxon>
        <taxon>Polyneoptera</taxon>
        <taxon>Orthoptera</taxon>
        <taxon>Ensifera</taxon>
        <taxon>Gryllidea</taxon>
        <taxon>Grylloidea</taxon>
        <taxon>Gryllidae</taxon>
        <taxon>Gryllinae</taxon>
        <taxon>Gryllus</taxon>
    </lineage>
</organism>
<sequence>MSAEFYFVQCQRFCVLGTTKLHKINSNIFENLHNAFNIISLQSLNAASQCDYRVIRWRRLRDCTPIETWWHFRSHELDGEGDTVIQSLRLTFLVFKLPVGWQCLPLLPISDLEVPLCLNRSLSMDYLATAQRH</sequence>
<protein>
    <submittedName>
        <fullName evidence="1">Uncharacterized protein</fullName>
    </submittedName>
</protein>
<reference evidence="1 2" key="1">
    <citation type="submission" date="2024-03" db="EMBL/GenBank/DDBJ databases">
        <title>The genome assembly and annotation of the cricket Gryllus longicercus Weissman &amp; Gray.</title>
        <authorList>
            <person name="Szrajer S."/>
            <person name="Gray D."/>
            <person name="Ylla G."/>
        </authorList>
    </citation>
    <scope>NUCLEOTIDE SEQUENCE [LARGE SCALE GENOMIC DNA]</scope>
    <source>
        <strain evidence="1">DAG 2021-001</strain>
        <tissue evidence="1">Whole body minus gut</tissue>
    </source>
</reference>
<gene>
    <name evidence="1" type="ORF">R5R35_006748</name>
</gene>
<keyword evidence="2" id="KW-1185">Reference proteome</keyword>
<evidence type="ECO:0000313" key="1">
    <source>
        <dbReference type="EMBL" id="KAK7872882.1"/>
    </source>
</evidence>
<name>A0AAN9W8Q9_9ORTH</name>
<dbReference type="AlphaFoldDB" id="A0AAN9W8Q9"/>
<evidence type="ECO:0000313" key="2">
    <source>
        <dbReference type="Proteomes" id="UP001378592"/>
    </source>
</evidence>
<dbReference type="Proteomes" id="UP001378592">
    <property type="component" value="Unassembled WGS sequence"/>
</dbReference>
<dbReference type="EMBL" id="JAZDUA010000019">
    <property type="protein sequence ID" value="KAK7872882.1"/>
    <property type="molecule type" value="Genomic_DNA"/>
</dbReference>